<evidence type="ECO:0000256" key="4">
    <source>
        <dbReference type="ARBA" id="ARBA00023125"/>
    </source>
</evidence>
<sequence length="318" mass="34797">MRILAVDDDPVTRDLLDSAMRQSGFGAISFAASGEEALQAVADASEPFDTFLLDIMMPGIDGIALCERLRALPEYRSAPIIMITGDRQHDSMSRAFDAGATDYVSKPFDGLELGTRINMAALLTDSLRRERESQDRLDALTHLTTISFDDRFDLMATPGLKPFLTLENDLLRRGEALYAMTLFRVELTGAKDLFRAQSATAYRHGMQTTARAVSEAIDSDTTRFAHGGRGTFVAVVYSRERVDLEALSEMAQASLEAHWAGDAPAINVAQIGEQRLWSGLSAAEALRSFQGRADLTEPAEPVEVNGLFERLTSKLLTG</sequence>
<proteinExistence type="predicted"/>
<keyword evidence="3" id="KW-0805">Transcription regulation</keyword>
<evidence type="ECO:0000256" key="6">
    <source>
        <dbReference type="PROSITE-ProRule" id="PRU00169"/>
    </source>
</evidence>
<organism evidence="8 9">
    <name type="scientific">Sulfitobacter albidus</name>
    <dbReference type="NCBI Taxonomy" id="2829501"/>
    <lineage>
        <taxon>Bacteria</taxon>
        <taxon>Pseudomonadati</taxon>
        <taxon>Pseudomonadota</taxon>
        <taxon>Alphaproteobacteria</taxon>
        <taxon>Rhodobacterales</taxon>
        <taxon>Roseobacteraceae</taxon>
        <taxon>Sulfitobacter</taxon>
    </lineage>
</organism>
<gene>
    <name evidence="8" type="ORF">KDD17_00805</name>
</gene>
<keyword evidence="1 6" id="KW-0597">Phosphoprotein</keyword>
<evidence type="ECO:0000313" key="8">
    <source>
        <dbReference type="EMBL" id="QUJ76648.1"/>
    </source>
</evidence>
<dbReference type="GO" id="GO:0000976">
    <property type="term" value="F:transcription cis-regulatory region binding"/>
    <property type="evidence" value="ECO:0007669"/>
    <property type="project" value="TreeGrafter"/>
</dbReference>
<keyword evidence="9" id="KW-1185">Reference proteome</keyword>
<dbReference type="RefSeq" id="WP_212704845.1">
    <property type="nucleotide sequence ID" value="NZ_CP073581.1"/>
</dbReference>
<feature type="domain" description="Response regulatory" evidence="7">
    <location>
        <begin position="2"/>
        <end position="121"/>
    </location>
</feature>
<dbReference type="PROSITE" id="PS50110">
    <property type="entry name" value="RESPONSE_REGULATORY"/>
    <property type="match status" value="1"/>
</dbReference>
<dbReference type="SUPFAM" id="SSF52172">
    <property type="entry name" value="CheY-like"/>
    <property type="match status" value="1"/>
</dbReference>
<dbReference type="PANTHER" id="PTHR48111:SF1">
    <property type="entry name" value="TWO-COMPONENT RESPONSE REGULATOR ORR33"/>
    <property type="match status" value="1"/>
</dbReference>
<dbReference type="GO" id="GO:0005829">
    <property type="term" value="C:cytosol"/>
    <property type="evidence" value="ECO:0007669"/>
    <property type="project" value="TreeGrafter"/>
</dbReference>
<dbReference type="AlphaFoldDB" id="A0A975JDW7"/>
<evidence type="ECO:0000259" key="7">
    <source>
        <dbReference type="PROSITE" id="PS50110"/>
    </source>
</evidence>
<dbReference type="GO" id="GO:0000156">
    <property type="term" value="F:phosphorelay response regulator activity"/>
    <property type="evidence" value="ECO:0007669"/>
    <property type="project" value="TreeGrafter"/>
</dbReference>
<dbReference type="Proteomes" id="UP000683291">
    <property type="component" value="Chromosome 1"/>
</dbReference>
<accession>A0A975JDW7</accession>
<dbReference type="GO" id="GO:0032993">
    <property type="term" value="C:protein-DNA complex"/>
    <property type="evidence" value="ECO:0007669"/>
    <property type="project" value="TreeGrafter"/>
</dbReference>
<protein>
    <submittedName>
        <fullName evidence="8">Response regulator</fullName>
    </submittedName>
</protein>
<dbReference type="SMART" id="SM00448">
    <property type="entry name" value="REC"/>
    <property type="match status" value="1"/>
</dbReference>
<reference evidence="8" key="1">
    <citation type="submission" date="2021-04" db="EMBL/GenBank/DDBJ databases">
        <title>Complete genome sequence for Sulfitobacter sp. strain JK7-1.</title>
        <authorList>
            <person name="Park S.-J."/>
        </authorList>
    </citation>
    <scope>NUCLEOTIDE SEQUENCE</scope>
    <source>
        <strain evidence="8">JK7-1</strain>
    </source>
</reference>
<dbReference type="InterPro" id="IPR039420">
    <property type="entry name" value="WalR-like"/>
</dbReference>
<dbReference type="PANTHER" id="PTHR48111">
    <property type="entry name" value="REGULATOR OF RPOS"/>
    <property type="match status" value="1"/>
</dbReference>
<evidence type="ECO:0000256" key="1">
    <source>
        <dbReference type="ARBA" id="ARBA00022553"/>
    </source>
</evidence>
<dbReference type="KEGG" id="sual:KDD17_00805"/>
<evidence type="ECO:0000256" key="3">
    <source>
        <dbReference type="ARBA" id="ARBA00023015"/>
    </source>
</evidence>
<dbReference type="Gene3D" id="3.40.50.2300">
    <property type="match status" value="1"/>
</dbReference>
<dbReference type="Pfam" id="PF00072">
    <property type="entry name" value="Response_reg"/>
    <property type="match status" value="1"/>
</dbReference>
<dbReference type="EMBL" id="CP073581">
    <property type="protein sequence ID" value="QUJ76648.1"/>
    <property type="molecule type" value="Genomic_DNA"/>
</dbReference>
<dbReference type="InterPro" id="IPR011006">
    <property type="entry name" value="CheY-like_superfamily"/>
</dbReference>
<keyword evidence="5" id="KW-0804">Transcription</keyword>
<keyword evidence="4" id="KW-0238">DNA-binding</keyword>
<keyword evidence="2" id="KW-0902">Two-component regulatory system</keyword>
<dbReference type="InterPro" id="IPR001789">
    <property type="entry name" value="Sig_transdc_resp-reg_receiver"/>
</dbReference>
<evidence type="ECO:0000256" key="2">
    <source>
        <dbReference type="ARBA" id="ARBA00023012"/>
    </source>
</evidence>
<name>A0A975JDW7_9RHOB</name>
<feature type="modified residue" description="4-aspartylphosphate" evidence="6">
    <location>
        <position position="54"/>
    </location>
</feature>
<dbReference type="GO" id="GO:0006355">
    <property type="term" value="P:regulation of DNA-templated transcription"/>
    <property type="evidence" value="ECO:0007669"/>
    <property type="project" value="TreeGrafter"/>
</dbReference>
<evidence type="ECO:0000313" key="9">
    <source>
        <dbReference type="Proteomes" id="UP000683291"/>
    </source>
</evidence>
<evidence type="ECO:0000256" key="5">
    <source>
        <dbReference type="ARBA" id="ARBA00023163"/>
    </source>
</evidence>